<dbReference type="Proteomes" id="UP001215280">
    <property type="component" value="Unassembled WGS sequence"/>
</dbReference>
<keyword evidence="2" id="KW-1185">Reference proteome</keyword>
<dbReference type="AlphaFoldDB" id="A0AAD7JLG2"/>
<comment type="caution">
    <text evidence="1">The sequence shown here is derived from an EMBL/GenBank/DDBJ whole genome shotgun (WGS) entry which is preliminary data.</text>
</comment>
<sequence>MADLLGVGEHLMDHPMVNVILEETSGGSFYYFGTRSLLQRIKFIFVVVQYLLTGKGPMTTGWMGTGAFLRSSDPKLFPPDLYLQEIEDSTLPRSRESLIIIDEQFSPRSVGTVRLRSANPFNPPIINPNDEPHELWFGPNLTTASDSGLIEYIQLKLETLYHPISTARGGWSRQCATEMAAEMVLHAHRV</sequence>
<dbReference type="SUPFAM" id="SSF54373">
    <property type="entry name" value="FAD-linked reductases, C-terminal domain"/>
    <property type="match status" value="1"/>
</dbReference>
<proteinExistence type="predicted"/>
<gene>
    <name evidence="1" type="ORF">DFH07DRAFT_955794</name>
</gene>
<evidence type="ECO:0000313" key="2">
    <source>
        <dbReference type="Proteomes" id="UP001215280"/>
    </source>
</evidence>
<reference evidence="1" key="1">
    <citation type="submission" date="2023-03" db="EMBL/GenBank/DDBJ databases">
        <title>Massive genome expansion in bonnet fungi (Mycena s.s.) driven by repeated elements and novel gene families across ecological guilds.</title>
        <authorList>
            <consortium name="Lawrence Berkeley National Laboratory"/>
            <person name="Harder C.B."/>
            <person name="Miyauchi S."/>
            <person name="Viragh M."/>
            <person name="Kuo A."/>
            <person name="Thoen E."/>
            <person name="Andreopoulos B."/>
            <person name="Lu D."/>
            <person name="Skrede I."/>
            <person name="Drula E."/>
            <person name="Henrissat B."/>
            <person name="Morin E."/>
            <person name="Kohler A."/>
            <person name="Barry K."/>
            <person name="LaButti K."/>
            <person name="Morin E."/>
            <person name="Salamov A."/>
            <person name="Lipzen A."/>
            <person name="Mereny Z."/>
            <person name="Hegedus B."/>
            <person name="Baldrian P."/>
            <person name="Stursova M."/>
            <person name="Weitz H."/>
            <person name="Taylor A."/>
            <person name="Grigoriev I.V."/>
            <person name="Nagy L.G."/>
            <person name="Martin F."/>
            <person name="Kauserud H."/>
        </authorList>
    </citation>
    <scope>NUCLEOTIDE SEQUENCE</scope>
    <source>
        <strain evidence="1">CBHHK188m</strain>
    </source>
</reference>
<name>A0AAD7JLG2_9AGAR</name>
<accession>A0AAD7JLG2</accession>
<evidence type="ECO:0000313" key="1">
    <source>
        <dbReference type="EMBL" id="KAJ7764965.1"/>
    </source>
</evidence>
<dbReference type="EMBL" id="JARJLG010000036">
    <property type="protein sequence ID" value="KAJ7764965.1"/>
    <property type="molecule type" value="Genomic_DNA"/>
</dbReference>
<protein>
    <submittedName>
        <fullName evidence="1">Uncharacterized protein</fullName>
    </submittedName>
</protein>
<dbReference type="Gene3D" id="3.30.560.10">
    <property type="entry name" value="Glucose Oxidase, domain 3"/>
    <property type="match status" value="1"/>
</dbReference>
<organism evidence="1 2">
    <name type="scientific">Mycena maculata</name>
    <dbReference type="NCBI Taxonomy" id="230809"/>
    <lineage>
        <taxon>Eukaryota</taxon>
        <taxon>Fungi</taxon>
        <taxon>Dikarya</taxon>
        <taxon>Basidiomycota</taxon>
        <taxon>Agaricomycotina</taxon>
        <taxon>Agaricomycetes</taxon>
        <taxon>Agaricomycetidae</taxon>
        <taxon>Agaricales</taxon>
        <taxon>Marasmiineae</taxon>
        <taxon>Mycenaceae</taxon>
        <taxon>Mycena</taxon>
    </lineage>
</organism>